<sequence length="153" mass="17259">MFYKIQVVDVIKMQLVSVILGVYVQCPGYTKARFDQTIRLLNCQARVVFDLIVAEFRTIMEKSLLQAEVAAFQNCTSNSFIDSAAGCLGGAVSEFFVIAITFIKHNGKLAHDIFIAEQFQTLLIHLVEKAAAKMDRRPHDLQFVFLRLISNLT</sequence>
<dbReference type="EMBL" id="LKEG01000035">
    <property type="protein sequence ID" value="OAJ49085.1"/>
    <property type="molecule type" value="Genomic_DNA"/>
</dbReference>
<evidence type="ECO:0000313" key="1">
    <source>
        <dbReference type="EMBL" id="OAJ49085.1"/>
    </source>
</evidence>
<proteinExistence type="predicted"/>
<name>A0A9X5KWJ4_PSEMA</name>
<dbReference type="Proteomes" id="UP000077563">
    <property type="component" value="Unassembled WGS sequence"/>
</dbReference>
<reference evidence="1 2" key="1">
    <citation type="submission" date="2015-09" db="EMBL/GenBank/DDBJ databases">
        <title>Genome sequence of Pseudomonas marginalis ICMP 3553.</title>
        <authorList>
            <person name="Visnovsky S."/>
            <person name="Lu A."/>
            <person name="Panda P."/>
            <person name="Pitman A."/>
        </authorList>
    </citation>
    <scope>NUCLEOTIDE SEQUENCE [LARGE SCALE GENOMIC DNA]</scope>
    <source>
        <strain evidence="1 2">ICMP 3553</strain>
    </source>
</reference>
<gene>
    <name evidence="1" type="ORF">AO064_01980</name>
</gene>
<dbReference type="AlphaFoldDB" id="A0A9X5KWJ4"/>
<comment type="caution">
    <text evidence="1">The sequence shown here is derived from an EMBL/GenBank/DDBJ whole genome shotgun (WGS) entry which is preliminary data.</text>
</comment>
<accession>A0A9X5KWJ4</accession>
<protein>
    <submittedName>
        <fullName evidence="1">Uncharacterized protein</fullName>
    </submittedName>
</protein>
<evidence type="ECO:0000313" key="2">
    <source>
        <dbReference type="Proteomes" id="UP000077563"/>
    </source>
</evidence>
<organism evidence="1 2">
    <name type="scientific">Pseudomonas marginalis</name>
    <name type="common">Pseudomonas panacis</name>
    <dbReference type="NCBI Taxonomy" id="298"/>
    <lineage>
        <taxon>Bacteria</taxon>
        <taxon>Pseudomonadati</taxon>
        <taxon>Pseudomonadota</taxon>
        <taxon>Gammaproteobacteria</taxon>
        <taxon>Pseudomonadales</taxon>
        <taxon>Pseudomonadaceae</taxon>
        <taxon>Pseudomonas</taxon>
    </lineage>
</organism>